<sequence>MAIPYPTGNIELEKEDEKLFRRHMLDTAVEALATEITEQTIF</sequence>
<reference evidence="1 2" key="1">
    <citation type="submission" date="2007-08" db="EMBL/GenBank/DDBJ databases">
        <authorList>
            <person name="Fulton L."/>
            <person name="Clifton S."/>
            <person name="Fulton B."/>
            <person name="Xu J."/>
            <person name="Minx P."/>
            <person name="Pepin K.H."/>
            <person name="Johnson M."/>
            <person name="Thiruvilangam P."/>
            <person name="Bhonagiri V."/>
            <person name="Nash W.E."/>
            <person name="Mardis E.R."/>
            <person name="Wilson R.K."/>
        </authorList>
    </citation>
    <scope>NUCLEOTIDE SEQUENCE [LARGE SCALE GENOMIC DNA]</scope>
    <source>
        <strain evidence="2">ATCC BAA-613 / DSM 15670 / CCUG 46953 / JCM 12243 / WAL 16351</strain>
    </source>
</reference>
<accession>A8RH48</accession>
<gene>
    <name evidence="1" type="ORF">CLOBOL_00312</name>
</gene>
<evidence type="ECO:0000313" key="1">
    <source>
        <dbReference type="EMBL" id="EDP19475.1"/>
    </source>
</evidence>
<name>A8RH48_ENTBW</name>
<protein>
    <submittedName>
        <fullName evidence="1">Uncharacterized protein</fullName>
    </submittedName>
</protein>
<dbReference type="PaxDb" id="411902-CLOBOL_00312"/>
<organism evidence="1 2">
    <name type="scientific">Enterocloster bolteae (strain ATCC BAA-613 / DSM 15670 / CCUG 46953 / JCM 12243 / WAL 16351)</name>
    <name type="common">Clostridium bolteae</name>
    <dbReference type="NCBI Taxonomy" id="411902"/>
    <lineage>
        <taxon>Bacteria</taxon>
        <taxon>Bacillati</taxon>
        <taxon>Bacillota</taxon>
        <taxon>Clostridia</taxon>
        <taxon>Lachnospirales</taxon>
        <taxon>Lachnospiraceae</taxon>
        <taxon>Enterocloster</taxon>
    </lineage>
</organism>
<dbReference type="HOGENOM" id="CLU_3249420_0_0_9"/>
<dbReference type="Proteomes" id="UP000005396">
    <property type="component" value="Unassembled WGS sequence"/>
</dbReference>
<evidence type="ECO:0000313" key="2">
    <source>
        <dbReference type="Proteomes" id="UP000005396"/>
    </source>
</evidence>
<dbReference type="AlphaFoldDB" id="A8RH48"/>
<reference evidence="1 2" key="2">
    <citation type="submission" date="2007-09" db="EMBL/GenBank/DDBJ databases">
        <title>Draft genome sequence of Clostridium bolteae (ATCC BAA-613).</title>
        <authorList>
            <person name="Sudarsanam P."/>
            <person name="Ley R."/>
            <person name="Guruge J."/>
            <person name="Turnbaugh P.J."/>
            <person name="Mahowald M."/>
            <person name="Liep D."/>
            <person name="Gordon J."/>
        </authorList>
    </citation>
    <scope>NUCLEOTIDE SEQUENCE [LARGE SCALE GENOMIC DNA]</scope>
    <source>
        <strain evidence="2">ATCC BAA-613 / DSM 15670 / CCUG 46953 / JCM 12243 / WAL 16351</strain>
    </source>
</reference>
<dbReference type="EMBL" id="ABCC02000002">
    <property type="protein sequence ID" value="EDP19475.1"/>
    <property type="molecule type" value="Genomic_DNA"/>
</dbReference>
<proteinExistence type="predicted"/>
<comment type="caution">
    <text evidence="1">The sequence shown here is derived from an EMBL/GenBank/DDBJ whole genome shotgun (WGS) entry which is preliminary data.</text>
</comment>